<organism evidence="2 4">
    <name type="scientific">Flagellimonas pelagia</name>
    <dbReference type="NCBI Taxonomy" id="2306998"/>
    <lineage>
        <taxon>Bacteria</taxon>
        <taxon>Pseudomonadati</taxon>
        <taxon>Bacteroidota</taxon>
        <taxon>Flavobacteriia</taxon>
        <taxon>Flavobacteriales</taxon>
        <taxon>Flavobacteriaceae</taxon>
        <taxon>Flagellimonas</taxon>
    </lineage>
</organism>
<proteinExistence type="predicted"/>
<reference evidence="3 5" key="2">
    <citation type="submission" date="2019-07" db="EMBL/GenBank/DDBJ databases">
        <title>Draft genome of two Muricauda strains isolated from deep sea.</title>
        <authorList>
            <person name="Sun C."/>
        </authorList>
    </citation>
    <scope>NUCLEOTIDE SEQUENCE [LARGE SCALE GENOMIC DNA]</scope>
    <source>
        <strain evidence="3 5">72</strain>
    </source>
</reference>
<dbReference type="RefSeq" id="WP_119646242.1">
    <property type="nucleotide sequence ID" value="NZ_QXFI01000011.1"/>
</dbReference>
<evidence type="ECO:0000313" key="5">
    <source>
        <dbReference type="Proteomes" id="UP000321621"/>
    </source>
</evidence>
<keyword evidence="1" id="KW-0812">Transmembrane</keyword>
<accession>A0A3A1NNN9</accession>
<feature type="transmembrane region" description="Helical" evidence="1">
    <location>
        <begin position="5"/>
        <end position="25"/>
    </location>
</feature>
<gene>
    <name evidence="2" type="ORF">D2V05_03955</name>
    <name evidence="3" type="ORF">FQ017_03930</name>
</gene>
<reference evidence="2 4" key="1">
    <citation type="submission" date="2018-08" db="EMBL/GenBank/DDBJ databases">
        <title>Proposal of Muricauda 72 sp.nov. and Muricauda NH166 sp.nov., isolated from seawater.</title>
        <authorList>
            <person name="Cheng H."/>
            <person name="Wu Y.-H."/>
            <person name="Guo L.-L."/>
            <person name="Xu X.-W."/>
        </authorList>
    </citation>
    <scope>NUCLEOTIDE SEQUENCE [LARGE SCALE GENOMIC DNA]</scope>
    <source>
        <strain evidence="2 4">72</strain>
    </source>
</reference>
<feature type="transmembrane region" description="Helical" evidence="1">
    <location>
        <begin position="74"/>
        <end position="93"/>
    </location>
</feature>
<keyword evidence="1" id="KW-0472">Membrane</keyword>
<feature type="transmembrane region" description="Helical" evidence="1">
    <location>
        <begin position="37"/>
        <end position="54"/>
    </location>
</feature>
<dbReference type="Proteomes" id="UP000266691">
    <property type="component" value="Unassembled WGS sequence"/>
</dbReference>
<name>A0A3A1NNN9_9FLAO</name>
<dbReference type="Pfam" id="PF13858">
    <property type="entry name" value="DUF4199"/>
    <property type="match status" value="1"/>
</dbReference>
<evidence type="ECO:0000313" key="4">
    <source>
        <dbReference type="Proteomes" id="UP000266691"/>
    </source>
</evidence>
<dbReference type="EMBL" id="QXFI01000011">
    <property type="protein sequence ID" value="RIV46508.1"/>
    <property type="molecule type" value="Genomic_DNA"/>
</dbReference>
<feature type="transmembrane region" description="Helical" evidence="1">
    <location>
        <begin position="140"/>
        <end position="165"/>
    </location>
</feature>
<keyword evidence="1" id="KW-1133">Transmembrane helix</keyword>
<dbReference type="OrthoDB" id="6384283at2"/>
<evidence type="ECO:0000256" key="1">
    <source>
        <dbReference type="SAM" id="Phobius"/>
    </source>
</evidence>
<evidence type="ECO:0000313" key="3">
    <source>
        <dbReference type="EMBL" id="TXJ99170.1"/>
    </source>
</evidence>
<comment type="caution">
    <text evidence="2">The sequence shown here is derived from an EMBL/GenBank/DDBJ whole genome shotgun (WGS) entry which is preliminary data.</text>
</comment>
<protein>
    <submittedName>
        <fullName evidence="2">DUF4199 domain-containing protein</fullName>
    </submittedName>
</protein>
<dbReference type="AlphaFoldDB" id="A0A3A1NNN9"/>
<dbReference type="InterPro" id="IPR025250">
    <property type="entry name" value="DUF4199"/>
</dbReference>
<sequence length="171" mass="19108">MKKTILRYGTYGALTICVLSIASWYGLSTLSLSVQEILGYVTITVSLCFVYFGIRHYRDKENGGAVSFKQALTMGLLISLITAIIFGLLDVFYTEVLNPGFMDYYYAEIAENMKGTLPPDELRIRLAELEEQKAQFSNPILSFTFMATTVFAIGLIITLLSALILQRKSES</sequence>
<dbReference type="Proteomes" id="UP000321621">
    <property type="component" value="Unassembled WGS sequence"/>
</dbReference>
<keyword evidence="5" id="KW-1185">Reference proteome</keyword>
<evidence type="ECO:0000313" key="2">
    <source>
        <dbReference type="EMBL" id="RIV46508.1"/>
    </source>
</evidence>
<dbReference type="EMBL" id="VNWK01000011">
    <property type="protein sequence ID" value="TXJ99170.1"/>
    <property type="molecule type" value="Genomic_DNA"/>
</dbReference>